<name>A0A382HL33_9ZZZZ</name>
<dbReference type="EMBL" id="UINC01061847">
    <property type="protein sequence ID" value="SVB87852.1"/>
    <property type="molecule type" value="Genomic_DNA"/>
</dbReference>
<accession>A0A382HL33</accession>
<protein>
    <recommendedName>
        <fullName evidence="2">DUF5683 domain-containing protein</fullName>
    </recommendedName>
</protein>
<dbReference type="AlphaFoldDB" id="A0A382HL33"/>
<feature type="non-terminal residue" evidence="1">
    <location>
        <position position="209"/>
    </location>
</feature>
<proteinExistence type="predicted"/>
<sequence length="209" mass="23779">MKKTVIIITTILLNVIFSQDKMQTNLFGTDLLNENPIYPIPEEMTFEEYQDMNRRLGVGLLLAAIPIPGTIHNYAGEEKLAKKIRWVAAGSVLSIIVGAISIKEGDWEESQYQIYILNDGEKNEIRYQMIPVGSVGTEIEYKYVELNKTTKSSGATLLIPLGISVLIADYLYDYIHGINTIENKRDKVRFKYGKKIDFSFEPTYDINTK</sequence>
<evidence type="ECO:0008006" key="2">
    <source>
        <dbReference type="Google" id="ProtNLM"/>
    </source>
</evidence>
<reference evidence="1" key="1">
    <citation type="submission" date="2018-05" db="EMBL/GenBank/DDBJ databases">
        <authorList>
            <person name="Lanie J.A."/>
            <person name="Ng W.-L."/>
            <person name="Kazmierczak K.M."/>
            <person name="Andrzejewski T.M."/>
            <person name="Davidsen T.M."/>
            <person name="Wayne K.J."/>
            <person name="Tettelin H."/>
            <person name="Glass J.I."/>
            <person name="Rusch D."/>
            <person name="Podicherti R."/>
            <person name="Tsui H.-C.T."/>
            <person name="Winkler M.E."/>
        </authorList>
    </citation>
    <scope>NUCLEOTIDE SEQUENCE</scope>
</reference>
<gene>
    <name evidence="1" type="ORF">METZ01_LOCUS240706</name>
</gene>
<organism evidence="1">
    <name type="scientific">marine metagenome</name>
    <dbReference type="NCBI Taxonomy" id="408172"/>
    <lineage>
        <taxon>unclassified sequences</taxon>
        <taxon>metagenomes</taxon>
        <taxon>ecological metagenomes</taxon>
    </lineage>
</organism>
<evidence type="ECO:0000313" key="1">
    <source>
        <dbReference type="EMBL" id="SVB87852.1"/>
    </source>
</evidence>